<comment type="caution">
    <text evidence="7">The sequence shown here is derived from an EMBL/GenBank/DDBJ whole genome shotgun (WGS) entry which is preliminary data.</text>
</comment>
<gene>
    <name evidence="7" type="ORF">MNOR_LOCUS4964</name>
</gene>
<keyword evidence="2 4" id="KW-0328">Glycosyltransferase</keyword>
<dbReference type="PANTHER" id="PTHR48043">
    <property type="entry name" value="EG:EG0003.4 PROTEIN-RELATED"/>
    <property type="match status" value="1"/>
</dbReference>
<keyword evidence="3 4" id="KW-0808">Transferase</keyword>
<dbReference type="Proteomes" id="UP001497623">
    <property type="component" value="Unassembled WGS sequence"/>
</dbReference>
<dbReference type="PANTHER" id="PTHR48043:SF27">
    <property type="entry name" value="UDP-GLUCURONOSYLTRANSFERASE"/>
    <property type="match status" value="1"/>
</dbReference>
<feature type="non-terminal residue" evidence="7">
    <location>
        <position position="594"/>
    </location>
</feature>
<evidence type="ECO:0000313" key="7">
    <source>
        <dbReference type="EMBL" id="CAL4065675.1"/>
    </source>
</evidence>
<dbReference type="CDD" id="cd03784">
    <property type="entry name" value="GT1_Gtf-like"/>
    <property type="match status" value="1"/>
</dbReference>
<dbReference type="Pfam" id="PF00201">
    <property type="entry name" value="UDPGT"/>
    <property type="match status" value="1"/>
</dbReference>
<dbReference type="AlphaFoldDB" id="A0AAV2PWP7"/>
<dbReference type="InterPro" id="IPR050271">
    <property type="entry name" value="UDP-glycosyltransferase"/>
</dbReference>
<dbReference type="InterPro" id="IPR035595">
    <property type="entry name" value="UDP_glycos_trans_CS"/>
</dbReference>
<evidence type="ECO:0000256" key="5">
    <source>
        <dbReference type="SAM" id="Phobius"/>
    </source>
</evidence>
<protein>
    <recommendedName>
        <fullName evidence="9">Glucuronosyltransferase</fullName>
    </recommendedName>
</protein>
<dbReference type="FunFam" id="3.40.50.2000:FF:000021">
    <property type="entry name" value="UDP-glucuronosyltransferase"/>
    <property type="match status" value="1"/>
</dbReference>
<evidence type="ECO:0000256" key="2">
    <source>
        <dbReference type="ARBA" id="ARBA00022676"/>
    </source>
</evidence>
<sequence>MQGAVVVTVCLCLSVSSFAVKSPGKDSVPDEIYSPSNEKGYFIKFYIDVKFADDYLVHQLDDAITESPVPETVATNSKDDNACFGPSSTIVPVVEPTDASKTKTGSRILFLAPVVMYSHTLDYLGVAETLASNGHQITMVSSMKFNKPYLHREVVLPIRDINTMMPNLFEGRAAVFSLFHEMIPLCMEALSTQEIQDIKKEQFDFIILSAAISECLLSVVHEMQIPWAYVYPNALNGGHVYGITGTPLFLSFTPSLFMGVTSTLDGMSFTDRILGVLAEFFGYAITKYFFDGADKEVRAQGFCSPDMPHLMDIAHNSSLFIANSIRTMDPVGQPVVQNVVYAGGIHLKDAKPLTGELEEWAQSSGEAGFIYMSFGSLVKTSEMPDEYRQVFIKAFSSIDQKVLWKSNQETMANLPDNVQLRKWLPQQDILGHPKLRLFITHGGLHSTTEAVNNGVPVLGVPLFGDQFSNLAQVQNRGWGKAIDWNNFTADAFVQSIHEVINSQSMKKEAVRLSKIMRDQIISPKDNVNYWVDYAIRHKGAYHLKCPATYMPWYRLYNVDVWLSLAVVLALTLYLQYLMLKTCYRCLRPKKHKSD</sequence>
<keyword evidence="6" id="KW-0732">Signal</keyword>
<proteinExistence type="inferred from homology"/>
<dbReference type="EMBL" id="CAXKWB010001859">
    <property type="protein sequence ID" value="CAL4065675.1"/>
    <property type="molecule type" value="Genomic_DNA"/>
</dbReference>
<dbReference type="GO" id="GO:0008194">
    <property type="term" value="F:UDP-glycosyltransferase activity"/>
    <property type="evidence" value="ECO:0007669"/>
    <property type="project" value="InterPro"/>
</dbReference>
<evidence type="ECO:0008006" key="9">
    <source>
        <dbReference type="Google" id="ProtNLM"/>
    </source>
</evidence>
<feature type="transmembrane region" description="Helical" evidence="5">
    <location>
        <begin position="560"/>
        <end position="579"/>
    </location>
</feature>
<evidence type="ECO:0000256" key="1">
    <source>
        <dbReference type="ARBA" id="ARBA00009995"/>
    </source>
</evidence>
<name>A0AAV2PWP7_MEGNR</name>
<feature type="chain" id="PRO_5043819548" description="Glucuronosyltransferase" evidence="6">
    <location>
        <begin position="20"/>
        <end position="594"/>
    </location>
</feature>
<evidence type="ECO:0000256" key="6">
    <source>
        <dbReference type="SAM" id="SignalP"/>
    </source>
</evidence>
<dbReference type="SUPFAM" id="SSF53756">
    <property type="entry name" value="UDP-Glycosyltransferase/glycogen phosphorylase"/>
    <property type="match status" value="1"/>
</dbReference>
<keyword evidence="5" id="KW-1133">Transmembrane helix</keyword>
<feature type="signal peptide" evidence="6">
    <location>
        <begin position="1"/>
        <end position="19"/>
    </location>
</feature>
<comment type="similarity">
    <text evidence="1 4">Belongs to the UDP-glycosyltransferase family.</text>
</comment>
<evidence type="ECO:0000256" key="4">
    <source>
        <dbReference type="RuleBase" id="RU003718"/>
    </source>
</evidence>
<dbReference type="PROSITE" id="PS00375">
    <property type="entry name" value="UDPGT"/>
    <property type="match status" value="1"/>
</dbReference>
<evidence type="ECO:0000313" key="8">
    <source>
        <dbReference type="Proteomes" id="UP001497623"/>
    </source>
</evidence>
<keyword evidence="5" id="KW-0812">Transmembrane</keyword>
<reference evidence="7 8" key="1">
    <citation type="submission" date="2024-05" db="EMBL/GenBank/DDBJ databases">
        <authorList>
            <person name="Wallberg A."/>
        </authorList>
    </citation>
    <scope>NUCLEOTIDE SEQUENCE [LARGE SCALE GENOMIC DNA]</scope>
</reference>
<keyword evidence="8" id="KW-1185">Reference proteome</keyword>
<accession>A0AAV2PWP7</accession>
<dbReference type="InterPro" id="IPR002213">
    <property type="entry name" value="UDP_glucos_trans"/>
</dbReference>
<dbReference type="Gene3D" id="3.40.50.2000">
    <property type="entry name" value="Glycogen Phosphorylase B"/>
    <property type="match status" value="2"/>
</dbReference>
<keyword evidence="5" id="KW-0472">Membrane</keyword>
<organism evidence="7 8">
    <name type="scientific">Meganyctiphanes norvegica</name>
    <name type="common">Northern krill</name>
    <name type="synonym">Thysanopoda norvegica</name>
    <dbReference type="NCBI Taxonomy" id="48144"/>
    <lineage>
        <taxon>Eukaryota</taxon>
        <taxon>Metazoa</taxon>
        <taxon>Ecdysozoa</taxon>
        <taxon>Arthropoda</taxon>
        <taxon>Crustacea</taxon>
        <taxon>Multicrustacea</taxon>
        <taxon>Malacostraca</taxon>
        <taxon>Eumalacostraca</taxon>
        <taxon>Eucarida</taxon>
        <taxon>Euphausiacea</taxon>
        <taxon>Euphausiidae</taxon>
        <taxon>Meganyctiphanes</taxon>
    </lineage>
</organism>
<evidence type="ECO:0000256" key="3">
    <source>
        <dbReference type="ARBA" id="ARBA00022679"/>
    </source>
</evidence>